<dbReference type="EMBL" id="LN879430">
    <property type="protein sequence ID" value="CUH92323.1"/>
    <property type="molecule type" value="Genomic_DNA"/>
</dbReference>
<keyword evidence="4" id="KW-1185">Reference proteome</keyword>
<dbReference type="NCBIfam" id="TIGR01167">
    <property type="entry name" value="LPXTG_anchor"/>
    <property type="match status" value="1"/>
</dbReference>
<evidence type="ECO:0008006" key="5">
    <source>
        <dbReference type="Google" id="ProtNLM"/>
    </source>
</evidence>
<gene>
    <name evidence="3" type="ORF">SD1D_0775</name>
</gene>
<organism evidence="3 4">
    <name type="scientific">Herbinix luporum</name>
    <dbReference type="NCBI Taxonomy" id="1679721"/>
    <lineage>
        <taxon>Bacteria</taxon>
        <taxon>Bacillati</taxon>
        <taxon>Bacillota</taxon>
        <taxon>Clostridia</taxon>
        <taxon>Lachnospirales</taxon>
        <taxon>Lachnospiraceae</taxon>
        <taxon>Herbinix</taxon>
    </lineage>
</organism>
<evidence type="ECO:0000256" key="2">
    <source>
        <dbReference type="SAM" id="SignalP"/>
    </source>
</evidence>
<feature type="chain" id="PRO_5005509347" description="Secreted protein" evidence="2">
    <location>
        <begin position="28"/>
        <end position="196"/>
    </location>
</feature>
<dbReference type="RefSeq" id="WP_058257698.1">
    <property type="nucleotide sequence ID" value="NZ_DUPS01000061.1"/>
</dbReference>
<feature type="transmembrane region" description="Helical" evidence="1">
    <location>
        <begin position="170"/>
        <end position="191"/>
    </location>
</feature>
<keyword evidence="2" id="KW-0732">Signal</keyword>
<dbReference type="AlphaFoldDB" id="A0A0K8J4R0"/>
<protein>
    <recommendedName>
        <fullName evidence="5">Secreted protein</fullName>
    </recommendedName>
</protein>
<feature type="signal peptide" evidence="2">
    <location>
        <begin position="1"/>
        <end position="27"/>
    </location>
</feature>
<evidence type="ECO:0000313" key="3">
    <source>
        <dbReference type="EMBL" id="CUH92323.1"/>
    </source>
</evidence>
<name>A0A0K8J4R0_9FIRM</name>
<keyword evidence="1" id="KW-1133">Transmembrane helix</keyword>
<accession>A0A0K8J4R0</accession>
<proteinExistence type="predicted"/>
<keyword evidence="1" id="KW-0472">Membrane</keyword>
<dbReference type="OrthoDB" id="9981015at2"/>
<keyword evidence="1" id="KW-0812">Transmembrane</keyword>
<sequence>MKLRSKILAGFLATIICLSLTVGTALASTDQLPYDYPEEAGVATDNDVWVKIIGGGNVLGDTDIAHATRSVDITITGKASFDLEFIYNSDAGWLPVMQKGESVDGEKVYNFEMNGDGTSWCEAVVNLQNKSEGPLQVTKMEFKDEAGNVLLTVGGDSEAAASDSTPKTGVVSTAIFFGLGAAAFGTGAVLLKKKED</sequence>
<reference evidence="4" key="1">
    <citation type="submission" date="2015-09" db="EMBL/GenBank/DDBJ databases">
        <authorList>
            <person name="Wibberg D."/>
        </authorList>
    </citation>
    <scope>NUCLEOTIDE SEQUENCE [LARGE SCALE GENOMIC DNA]</scope>
    <source>
        <strain evidence="4">SD1D</strain>
    </source>
</reference>
<dbReference type="Proteomes" id="UP000196053">
    <property type="component" value="Chromosome I"/>
</dbReference>
<evidence type="ECO:0000313" key="4">
    <source>
        <dbReference type="Proteomes" id="UP000196053"/>
    </source>
</evidence>
<evidence type="ECO:0000256" key="1">
    <source>
        <dbReference type="SAM" id="Phobius"/>
    </source>
</evidence>
<dbReference type="KEGG" id="hsd:SD1D_0775"/>